<protein>
    <recommendedName>
        <fullName evidence="4">VWFA domain-containing protein</fullName>
    </recommendedName>
</protein>
<feature type="region of interest" description="Disordered" evidence="2">
    <location>
        <begin position="257"/>
        <end position="378"/>
    </location>
</feature>
<dbReference type="EMBL" id="BTSX01000001">
    <property type="protein sequence ID" value="GMS80386.1"/>
    <property type="molecule type" value="Genomic_DNA"/>
</dbReference>
<feature type="compositionally biased region" description="Pro residues" evidence="2">
    <location>
        <begin position="268"/>
        <end position="280"/>
    </location>
</feature>
<keyword evidence="6" id="KW-1185">Reference proteome</keyword>
<dbReference type="InterPro" id="IPR036465">
    <property type="entry name" value="vWFA_dom_sf"/>
</dbReference>
<sequence>MSPISPIHSFYILVGANSAPQRRFEPAATSIMLTSLDFSSLNQLVDPLCRSVNDFVFYGTHGNLPPPFNNTGGIYTRAPHYPGNIQTAKPDLSIPWDYFSPLAWTITAILILIFFIILLALGLAVWQYRDENNRLKRRISEQEGKMRQQNEYLTGKLHRQMEAEIAARDKFDEELRKTEEKHLHHTERLERRLEKHLDAPREAPLPLPPPPPPPQPIIIPAFFGGATNNGSADALLEYARATGARVVLPHQMRQPHGIAVGEHDPSAPHHPPADPSPPSHPPEETPVMRVVSVPPSNRTSLSHSHTSSKPSQSSSKKTIKPEPIPTLETAEMEEGRRHGDGRRRSSLDMGSASSDQTRGRGKKKGGRKKEDSEHLDKSMIILPSGRRIRGNLNELITARELHDLKEELETSRRLGRMTDRLKLKNELSRLDLALSQTETAWKSYLANRRRSSDDSGVSVERLEGGKVVHYQGSLPFDHPARILPPIDILFLVDSSSSIGLVAFEQIKQNIDIILRDVDIAPGRSRVAMIQFARQPSVVFGFDKYFSAEAVKKAINRMPYTGGATYLAKALSFAAGVMWHEQNLKDEKLEELENAPIPRHDRLQILMVVSDGSSEDNVDKATAQLHEQLQVKVAGLVTRNLNKEKLISVTRFDGAVFMMEQTESINIWLWRQQRLWMDNYEQYLEREKTIITVREENKKRGQTVRNSPKKKANHGNSANQMSKLKLNSSLRTARSIKPLSFL</sequence>
<dbReference type="SUPFAM" id="SSF53300">
    <property type="entry name" value="vWA-like"/>
    <property type="match status" value="1"/>
</dbReference>
<feature type="compositionally biased region" description="Basic and acidic residues" evidence="2">
    <location>
        <begin position="368"/>
        <end position="377"/>
    </location>
</feature>
<feature type="coiled-coil region" evidence="1">
    <location>
        <begin position="125"/>
        <end position="181"/>
    </location>
</feature>
<keyword evidence="3" id="KW-0472">Membrane</keyword>
<dbReference type="InterPro" id="IPR052229">
    <property type="entry name" value="Collagen-VI/PIF"/>
</dbReference>
<dbReference type="PROSITE" id="PS50234">
    <property type="entry name" value="VWFA"/>
    <property type="match status" value="1"/>
</dbReference>
<organism evidence="5 6">
    <name type="scientific">Pristionchus entomophagus</name>
    <dbReference type="NCBI Taxonomy" id="358040"/>
    <lineage>
        <taxon>Eukaryota</taxon>
        <taxon>Metazoa</taxon>
        <taxon>Ecdysozoa</taxon>
        <taxon>Nematoda</taxon>
        <taxon>Chromadorea</taxon>
        <taxon>Rhabditida</taxon>
        <taxon>Rhabditina</taxon>
        <taxon>Diplogasteromorpha</taxon>
        <taxon>Diplogasteroidea</taxon>
        <taxon>Neodiplogasteridae</taxon>
        <taxon>Pristionchus</taxon>
    </lineage>
</organism>
<dbReference type="AlphaFoldDB" id="A0AAV5SAW6"/>
<dbReference type="InterPro" id="IPR002035">
    <property type="entry name" value="VWF_A"/>
</dbReference>
<keyword evidence="1" id="KW-0175">Coiled coil</keyword>
<evidence type="ECO:0000259" key="4">
    <source>
        <dbReference type="PROSITE" id="PS50234"/>
    </source>
</evidence>
<dbReference type="Pfam" id="PF00092">
    <property type="entry name" value="VWA"/>
    <property type="match status" value="1"/>
</dbReference>
<dbReference type="Proteomes" id="UP001432027">
    <property type="component" value="Unassembled WGS sequence"/>
</dbReference>
<feature type="transmembrane region" description="Helical" evidence="3">
    <location>
        <begin position="102"/>
        <end position="128"/>
    </location>
</feature>
<dbReference type="Gene3D" id="3.40.50.410">
    <property type="entry name" value="von Willebrand factor, type A domain"/>
    <property type="match status" value="1"/>
</dbReference>
<dbReference type="PRINTS" id="PR00453">
    <property type="entry name" value="VWFADOMAIN"/>
</dbReference>
<comment type="caution">
    <text evidence="5">The sequence shown here is derived from an EMBL/GenBank/DDBJ whole genome shotgun (WGS) entry which is preliminary data.</text>
</comment>
<evidence type="ECO:0000256" key="1">
    <source>
        <dbReference type="SAM" id="Coils"/>
    </source>
</evidence>
<evidence type="ECO:0000256" key="3">
    <source>
        <dbReference type="SAM" id="Phobius"/>
    </source>
</evidence>
<feature type="compositionally biased region" description="Polar residues" evidence="2">
    <location>
        <begin position="713"/>
        <end position="723"/>
    </location>
</feature>
<feature type="domain" description="VWFA" evidence="4">
    <location>
        <begin position="487"/>
        <end position="674"/>
    </location>
</feature>
<evidence type="ECO:0000313" key="5">
    <source>
        <dbReference type="EMBL" id="GMS80386.1"/>
    </source>
</evidence>
<feature type="compositionally biased region" description="Low complexity" evidence="2">
    <location>
        <begin position="299"/>
        <end position="316"/>
    </location>
</feature>
<reference evidence="5" key="1">
    <citation type="submission" date="2023-10" db="EMBL/GenBank/DDBJ databases">
        <title>Genome assembly of Pristionchus species.</title>
        <authorList>
            <person name="Yoshida K."/>
            <person name="Sommer R.J."/>
        </authorList>
    </citation>
    <scope>NUCLEOTIDE SEQUENCE</scope>
    <source>
        <strain evidence="5">RS0144</strain>
    </source>
</reference>
<evidence type="ECO:0000313" key="6">
    <source>
        <dbReference type="Proteomes" id="UP001432027"/>
    </source>
</evidence>
<name>A0AAV5SAW6_9BILA</name>
<feature type="region of interest" description="Disordered" evidence="2">
    <location>
        <begin position="695"/>
        <end position="723"/>
    </location>
</feature>
<dbReference type="SMART" id="SM00327">
    <property type="entry name" value="VWA"/>
    <property type="match status" value="1"/>
</dbReference>
<proteinExistence type="predicted"/>
<dbReference type="PANTHER" id="PTHR22588">
    <property type="entry name" value="VWFA DOMAIN-CONTAINING PROTEIN"/>
    <property type="match status" value="1"/>
</dbReference>
<accession>A0AAV5SAW6</accession>
<feature type="compositionally biased region" description="Basic and acidic residues" evidence="2">
    <location>
        <begin position="333"/>
        <end position="346"/>
    </location>
</feature>
<dbReference type="PANTHER" id="PTHR22588:SF14">
    <property type="entry name" value="VWFA DOMAIN-CONTAINING PROTEIN"/>
    <property type="match status" value="1"/>
</dbReference>
<keyword evidence="3" id="KW-0812">Transmembrane</keyword>
<gene>
    <name evidence="5" type="ORF">PENTCL1PPCAC_2561</name>
</gene>
<keyword evidence="3" id="KW-1133">Transmembrane helix</keyword>
<evidence type="ECO:0000256" key="2">
    <source>
        <dbReference type="SAM" id="MobiDB-lite"/>
    </source>
</evidence>